<accession>A0A485PEJ1</accession>
<evidence type="ECO:0000313" key="1">
    <source>
        <dbReference type="EMBL" id="VFV42206.1"/>
    </source>
</evidence>
<protein>
    <submittedName>
        <fullName evidence="1">Uncharacterized protein</fullName>
    </submittedName>
</protein>
<reference evidence="1 2" key="1">
    <citation type="submission" date="2019-01" db="EMBL/GenBank/DDBJ databases">
        <authorList>
            <person name="Alioto T."/>
            <person name="Alioto T."/>
        </authorList>
    </citation>
    <scope>NUCLEOTIDE SEQUENCE [LARGE SCALE GENOMIC DNA]</scope>
</reference>
<evidence type="ECO:0000313" key="2">
    <source>
        <dbReference type="Proteomes" id="UP000386466"/>
    </source>
</evidence>
<keyword evidence="2" id="KW-1185">Reference proteome</keyword>
<dbReference type="AlphaFoldDB" id="A0A485PEJ1"/>
<name>A0A485PEJ1_LYNPA</name>
<proteinExistence type="predicted"/>
<dbReference type="EMBL" id="CAAGRJ010031731">
    <property type="protein sequence ID" value="VFV42206.1"/>
    <property type="molecule type" value="Genomic_DNA"/>
</dbReference>
<sequence length="55" mass="6133">MKVFKAVQFSELNCTAPSALFILPRPTSVVNLPPRARDDALLDYISREQSVRALS</sequence>
<organism evidence="1 2">
    <name type="scientific">Lynx pardinus</name>
    <name type="common">Iberian lynx</name>
    <name type="synonym">Felis pardina</name>
    <dbReference type="NCBI Taxonomy" id="191816"/>
    <lineage>
        <taxon>Eukaryota</taxon>
        <taxon>Metazoa</taxon>
        <taxon>Chordata</taxon>
        <taxon>Craniata</taxon>
        <taxon>Vertebrata</taxon>
        <taxon>Euteleostomi</taxon>
        <taxon>Mammalia</taxon>
        <taxon>Eutheria</taxon>
        <taxon>Laurasiatheria</taxon>
        <taxon>Carnivora</taxon>
        <taxon>Feliformia</taxon>
        <taxon>Felidae</taxon>
        <taxon>Felinae</taxon>
        <taxon>Lynx</taxon>
    </lineage>
</organism>
<dbReference type="Proteomes" id="UP000386466">
    <property type="component" value="Unassembled WGS sequence"/>
</dbReference>
<gene>
    <name evidence="1" type="ORF">LYPA_23C005325</name>
</gene>